<dbReference type="Proteomes" id="UP000092024">
    <property type="component" value="Unassembled WGS sequence"/>
</dbReference>
<dbReference type="RefSeq" id="WP_068680172.1">
    <property type="nucleotide sequence ID" value="NZ_LYPA01000031.1"/>
</dbReference>
<dbReference type="EMBL" id="LYPA01000031">
    <property type="protein sequence ID" value="OBR67796.1"/>
    <property type="molecule type" value="Genomic_DNA"/>
</dbReference>
<dbReference type="PANTHER" id="PTHR42756:SF1">
    <property type="entry name" value="TRANSCRIPTIONAL REPRESSOR OF EMRAB OPERON"/>
    <property type="match status" value="1"/>
</dbReference>
<reference evidence="5 6" key="1">
    <citation type="submission" date="2016-05" db="EMBL/GenBank/DDBJ databases">
        <title>Paenibacillus oryzae. sp. nov., isolated from the rice root.</title>
        <authorList>
            <person name="Zhang J."/>
            <person name="Zhang X."/>
        </authorList>
    </citation>
    <scope>NUCLEOTIDE SEQUENCE [LARGE SCALE GENOMIC DNA]</scope>
    <source>
        <strain evidence="5 6">1DrF-4</strain>
    </source>
</reference>
<comment type="caution">
    <text evidence="5">The sequence shown here is derived from an EMBL/GenBank/DDBJ whole genome shotgun (WGS) entry which is preliminary data.</text>
</comment>
<keyword evidence="1" id="KW-0805">Transcription regulation</keyword>
<dbReference type="SUPFAM" id="SSF46785">
    <property type="entry name" value="Winged helix' DNA-binding domain"/>
    <property type="match status" value="1"/>
</dbReference>
<protein>
    <recommendedName>
        <fullName evidence="4">HTH marR-type domain-containing protein</fullName>
    </recommendedName>
</protein>
<dbReference type="InterPro" id="IPR036390">
    <property type="entry name" value="WH_DNA-bd_sf"/>
</dbReference>
<accession>A0A1A5YQA4</accession>
<keyword evidence="3" id="KW-0804">Transcription</keyword>
<keyword evidence="6" id="KW-1185">Reference proteome</keyword>
<dbReference type="InterPro" id="IPR036388">
    <property type="entry name" value="WH-like_DNA-bd_sf"/>
</dbReference>
<dbReference type="STRING" id="1844972.A7K91_08685"/>
<dbReference type="Pfam" id="PF01047">
    <property type="entry name" value="MarR"/>
    <property type="match status" value="1"/>
</dbReference>
<dbReference type="Gene3D" id="1.10.10.10">
    <property type="entry name" value="Winged helix-like DNA-binding domain superfamily/Winged helix DNA-binding domain"/>
    <property type="match status" value="1"/>
</dbReference>
<dbReference type="InterPro" id="IPR000835">
    <property type="entry name" value="HTH_MarR-typ"/>
</dbReference>
<proteinExistence type="predicted"/>
<evidence type="ECO:0000256" key="3">
    <source>
        <dbReference type="ARBA" id="ARBA00023163"/>
    </source>
</evidence>
<sequence length="150" mass="17577">MDVRREVLLEWLQRYELANFVVERRMSSMLRDLMPQELTVDQFKMLRYLRHTGSCTSTELAETFCVAKSSITAIVSKLSDKGLIQRLPERSDRRVINLELTEEGGRMCQIMEEQVQQILLGIINHFEMEEATVFIETYEKLAEELTKSIE</sequence>
<organism evidence="5 6">
    <name type="scientific">Paenibacillus oryzae</name>
    <dbReference type="NCBI Taxonomy" id="1844972"/>
    <lineage>
        <taxon>Bacteria</taxon>
        <taxon>Bacillati</taxon>
        <taxon>Bacillota</taxon>
        <taxon>Bacilli</taxon>
        <taxon>Bacillales</taxon>
        <taxon>Paenibacillaceae</taxon>
        <taxon>Paenibacillus</taxon>
    </lineage>
</organism>
<dbReference type="GO" id="GO:0003700">
    <property type="term" value="F:DNA-binding transcription factor activity"/>
    <property type="evidence" value="ECO:0007669"/>
    <property type="project" value="InterPro"/>
</dbReference>
<evidence type="ECO:0000313" key="5">
    <source>
        <dbReference type="EMBL" id="OBR67796.1"/>
    </source>
</evidence>
<gene>
    <name evidence="5" type="ORF">A7K91_08685</name>
</gene>
<dbReference type="SMART" id="SM00347">
    <property type="entry name" value="HTH_MARR"/>
    <property type="match status" value="1"/>
</dbReference>
<name>A0A1A5YQA4_9BACL</name>
<dbReference type="PANTHER" id="PTHR42756">
    <property type="entry name" value="TRANSCRIPTIONAL REGULATOR, MARR"/>
    <property type="match status" value="1"/>
</dbReference>
<evidence type="ECO:0000256" key="1">
    <source>
        <dbReference type="ARBA" id="ARBA00023015"/>
    </source>
</evidence>
<keyword evidence="2" id="KW-0238">DNA-binding</keyword>
<evidence type="ECO:0000313" key="6">
    <source>
        <dbReference type="Proteomes" id="UP000092024"/>
    </source>
</evidence>
<dbReference type="GO" id="GO:0003677">
    <property type="term" value="F:DNA binding"/>
    <property type="evidence" value="ECO:0007669"/>
    <property type="project" value="UniProtKB-KW"/>
</dbReference>
<feature type="domain" description="HTH marR-type" evidence="4">
    <location>
        <begin position="1"/>
        <end position="143"/>
    </location>
</feature>
<dbReference type="PRINTS" id="PR00598">
    <property type="entry name" value="HTHMARR"/>
</dbReference>
<dbReference type="OrthoDB" id="3254893at2"/>
<evidence type="ECO:0000259" key="4">
    <source>
        <dbReference type="PROSITE" id="PS50995"/>
    </source>
</evidence>
<dbReference type="PROSITE" id="PS50995">
    <property type="entry name" value="HTH_MARR_2"/>
    <property type="match status" value="1"/>
</dbReference>
<evidence type="ECO:0000256" key="2">
    <source>
        <dbReference type="ARBA" id="ARBA00023125"/>
    </source>
</evidence>
<dbReference type="AlphaFoldDB" id="A0A1A5YQA4"/>